<feature type="site" description="Transition state stabilizer" evidence="18">
    <location>
        <position position="59"/>
    </location>
</feature>
<evidence type="ECO:0000256" key="4">
    <source>
        <dbReference type="ARBA" id="ARBA00012313"/>
    </source>
</evidence>
<dbReference type="InterPro" id="IPR019794">
    <property type="entry name" value="Peroxidases_AS"/>
</dbReference>
<evidence type="ECO:0000313" key="23">
    <source>
        <dbReference type="RefSeq" id="XP_030519879.1"/>
    </source>
</evidence>
<dbReference type="PANTHER" id="PTHR31517">
    <property type="match status" value="1"/>
</dbReference>
<keyword evidence="11 20" id="KW-0560">Oxidoreductase</keyword>
<dbReference type="GO" id="GO:0020037">
    <property type="term" value="F:heme binding"/>
    <property type="evidence" value="ECO:0007669"/>
    <property type="project" value="UniProtKB-UniRule"/>
</dbReference>
<dbReference type="PANTHER" id="PTHR31517:SF59">
    <property type="entry name" value="PEROXIDASE"/>
    <property type="match status" value="1"/>
</dbReference>
<evidence type="ECO:0000256" key="1">
    <source>
        <dbReference type="ARBA" id="ARBA00000189"/>
    </source>
</evidence>
<evidence type="ECO:0000256" key="15">
    <source>
        <dbReference type="PIRSR" id="PIRSR600823-1"/>
    </source>
</evidence>
<dbReference type="PROSITE" id="PS00435">
    <property type="entry name" value="PEROXIDASE_1"/>
    <property type="match status" value="1"/>
</dbReference>
<comment type="cofactor">
    <cofactor evidence="17 20">
        <name>Ca(2+)</name>
        <dbReference type="ChEBI" id="CHEBI:29108"/>
    </cofactor>
    <text evidence="17 20">Binds 2 calcium ions per subunit.</text>
</comment>
<feature type="signal peptide" evidence="20">
    <location>
        <begin position="1"/>
        <end position="21"/>
    </location>
</feature>
<dbReference type="CDD" id="cd00693">
    <property type="entry name" value="secretory_peroxidase"/>
    <property type="match status" value="1"/>
</dbReference>
<dbReference type="PRINTS" id="PR00458">
    <property type="entry name" value="PEROXIDASE"/>
</dbReference>
<evidence type="ECO:0000256" key="16">
    <source>
        <dbReference type="PIRSR" id="PIRSR600823-2"/>
    </source>
</evidence>
<dbReference type="KEGG" id="rarg:115733359"/>
<dbReference type="InterPro" id="IPR000823">
    <property type="entry name" value="Peroxidase_pln"/>
</dbReference>
<dbReference type="PROSITE" id="PS00436">
    <property type="entry name" value="PEROXIDASE_2"/>
    <property type="match status" value="1"/>
</dbReference>
<evidence type="ECO:0000256" key="5">
    <source>
        <dbReference type="ARBA" id="ARBA00022525"/>
    </source>
</evidence>
<feature type="binding site" evidence="17">
    <location>
        <position position="69"/>
    </location>
    <ligand>
        <name>Ca(2+)</name>
        <dbReference type="ChEBI" id="CHEBI:29108"/>
        <label>1</label>
    </ligand>
</feature>
<evidence type="ECO:0000256" key="17">
    <source>
        <dbReference type="PIRSR" id="PIRSR600823-3"/>
    </source>
</evidence>
<sequence>MGCKMEKVVLVLLFVLPLALADLRVGFYSSACPQAESIVRQVVQKRFGTDRSITAALLRMHFHDCFVRGCDASILIDSTTKKPSEKSAGPNFSVRGFDLIDEAKKSLEAACPSTVSCADIVTLATRDSVLLAGGPSYDVPTGRRDGLVSNPNEVNLPGPTLSVSEAEQVFAPKGFTLTEMVTLLGAHSVGVAHCSLFQDRLSDFQGTGAPDPTMDSSLVAKLKGICGNSKSNDPTAFLDQRTPFALDNQFYRQIMQREGVMQIDQELAVDKSSAGIVSQFASDANGFKKSFASVMVKLGSVQVLTGNAGEIRRNCRVFNQPK</sequence>
<feature type="binding site" evidence="16">
    <location>
        <position position="157"/>
    </location>
    <ligand>
        <name>substrate</name>
    </ligand>
</feature>
<comment type="function">
    <text evidence="2">Removal of H(2)O(2), oxidation of toxic reductants, biosynthesis and degradation of lignin, suberization, auxin catabolism, response to environmental stresses such as wounding, pathogen attack and oxidative stress. These functions might be dependent on each isozyme/isoform in each plant tissue.</text>
</comment>
<dbReference type="FunFam" id="1.10.420.10:FF:000007">
    <property type="entry name" value="Peroxidase"/>
    <property type="match status" value="1"/>
</dbReference>
<keyword evidence="12 17" id="KW-0408">Iron</keyword>
<dbReference type="InterPro" id="IPR010255">
    <property type="entry name" value="Haem_peroxidase_sf"/>
</dbReference>
<dbReference type="RefSeq" id="XP_030519879.1">
    <property type="nucleotide sequence ID" value="XM_030664019.2"/>
</dbReference>
<keyword evidence="13 19" id="KW-1015">Disulfide bond</keyword>
<feature type="active site" description="Proton acceptor" evidence="15">
    <location>
        <position position="63"/>
    </location>
</feature>
<feature type="binding site" evidence="17">
    <location>
        <position position="247"/>
    </location>
    <ligand>
        <name>Ca(2+)</name>
        <dbReference type="ChEBI" id="CHEBI:29108"/>
        <label>2</label>
    </ligand>
</feature>
<feature type="disulfide bond" evidence="19">
    <location>
        <begin position="117"/>
        <end position="315"/>
    </location>
</feature>
<dbReference type="InterPro" id="IPR033905">
    <property type="entry name" value="Secretory_peroxidase"/>
</dbReference>
<dbReference type="OrthoDB" id="2113341at2759"/>
<keyword evidence="8 17" id="KW-0479">Metal-binding</keyword>
<evidence type="ECO:0000256" key="7">
    <source>
        <dbReference type="ARBA" id="ARBA00022617"/>
    </source>
</evidence>
<keyword evidence="9 20" id="KW-0732">Signal</keyword>
<name>A0A8B8NCZ6_9MYRT</name>
<evidence type="ECO:0000256" key="6">
    <source>
        <dbReference type="ARBA" id="ARBA00022559"/>
    </source>
</evidence>
<accession>A0A8B8NCZ6</accession>
<feature type="binding site" evidence="17">
    <location>
        <position position="64"/>
    </location>
    <ligand>
        <name>Ca(2+)</name>
        <dbReference type="ChEBI" id="CHEBI:29108"/>
        <label>1</label>
    </ligand>
</feature>
<dbReference type="PROSITE" id="PS50873">
    <property type="entry name" value="PEROXIDASE_4"/>
    <property type="match status" value="1"/>
</dbReference>
<dbReference type="Pfam" id="PF00141">
    <property type="entry name" value="peroxidase"/>
    <property type="match status" value="1"/>
</dbReference>
<evidence type="ECO:0000256" key="3">
    <source>
        <dbReference type="ARBA" id="ARBA00006873"/>
    </source>
</evidence>
<feature type="binding site" description="axial binding residue" evidence="17">
    <location>
        <position position="187"/>
    </location>
    <ligand>
        <name>heme b</name>
        <dbReference type="ChEBI" id="CHEBI:60344"/>
    </ligand>
    <ligandPart>
        <name>Fe</name>
        <dbReference type="ChEBI" id="CHEBI:18248"/>
    </ligandPart>
</feature>
<dbReference type="Gene3D" id="1.10.520.10">
    <property type="match status" value="1"/>
</dbReference>
<feature type="chain" id="PRO_5034938994" description="Peroxidase" evidence="20">
    <location>
        <begin position="22"/>
        <end position="322"/>
    </location>
</feature>
<organism evidence="22 23">
    <name type="scientific">Rhodamnia argentea</name>
    <dbReference type="NCBI Taxonomy" id="178133"/>
    <lineage>
        <taxon>Eukaryota</taxon>
        <taxon>Viridiplantae</taxon>
        <taxon>Streptophyta</taxon>
        <taxon>Embryophyta</taxon>
        <taxon>Tracheophyta</taxon>
        <taxon>Spermatophyta</taxon>
        <taxon>Magnoliopsida</taxon>
        <taxon>eudicotyledons</taxon>
        <taxon>Gunneridae</taxon>
        <taxon>Pentapetalae</taxon>
        <taxon>rosids</taxon>
        <taxon>malvids</taxon>
        <taxon>Myrtales</taxon>
        <taxon>Myrtaceae</taxon>
        <taxon>Myrtoideae</taxon>
        <taxon>Myrteae</taxon>
        <taxon>Australasian group</taxon>
        <taxon>Rhodamnia</taxon>
    </lineage>
</organism>
<evidence type="ECO:0000313" key="22">
    <source>
        <dbReference type="Proteomes" id="UP000827889"/>
    </source>
</evidence>
<evidence type="ECO:0000256" key="10">
    <source>
        <dbReference type="ARBA" id="ARBA00022837"/>
    </source>
</evidence>
<feature type="binding site" evidence="17">
    <location>
        <position position="239"/>
    </location>
    <ligand>
        <name>Ca(2+)</name>
        <dbReference type="ChEBI" id="CHEBI:29108"/>
        <label>2</label>
    </ligand>
</feature>
<evidence type="ECO:0000256" key="20">
    <source>
        <dbReference type="RuleBase" id="RU362060"/>
    </source>
</evidence>
<feature type="binding site" evidence="17">
    <location>
        <position position="71"/>
    </location>
    <ligand>
        <name>Ca(2+)</name>
        <dbReference type="ChEBI" id="CHEBI:29108"/>
        <label>1</label>
    </ligand>
</feature>
<feature type="disulfide bond" evidence="19">
    <location>
        <begin position="194"/>
        <end position="226"/>
    </location>
</feature>
<dbReference type="GO" id="GO:0005576">
    <property type="term" value="C:extracellular region"/>
    <property type="evidence" value="ECO:0007669"/>
    <property type="project" value="UniProtKB-SubCell"/>
</dbReference>
<comment type="similarity">
    <text evidence="3">Belongs to the peroxidase family. Ascorbate peroxidase subfamily.</text>
</comment>
<gene>
    <name evidence="23" type="primary">LOC115733359</name>
</gene>
<keyword evidence="7 20" id="KW-0349">Heme</keyword>
<keyword evidence="5 20" id="KW-0964">Secreted</keyword>
<dbReference type="PRINTS" id="PR00461">
    <property type="entry name" value="PLPEROXIDASE"/>
</dbReference>
<dbReference type="Proteomes" id="UP000827889">
    <property type="component" value="Chromosome 10"/>
</dbReference>
<dbReference type="GO" id="GO:0042744">
    <property type="term" value="P:hydrogen peroxide catabolic process"/>
    <property type="evidence" value="ECO:0007669"/>
    <property type="project" value="UniProtKB-KW"/>
</dbReference>
<evidence type="ECO:0000256" key="12">
    <source>
        <dbReference type="ARBA" id="ARBA00023004"/>
    </source>
</evidence>
<evidence type="ECO:0000256" key="9">
    <source>
        <dbReference type="ARBA" id="ARBA00022729"/>
    </source>
</evidence>
<comment type="cofactor">
    <cofactor evidence="17 20">
        <name>heme b</name>
        <dbReference type="ChEBI" id="CHEBI:60344"/>
    </cofactor>
    <text evidence="17 20">Binds 1 heme b (iron(II)-protoporphyrin IX) group per subunit.</text>
</comment>
<comment type="catalytic activity">
    <reaction evidence="1 20">
        <text>2 a phenolic donor + H2O2 = 2 a phenolic radical donor + 2 H2O</text>
        <dbReference type="Rhea" id="RHEA:56136"/>
        <dbReference type="ChEBI" id="CHEBI:15377"/>
        <dbReference type="ChEBI" id="CHEBI:16240"/>
        <dbReference type="ChEBI" id="CHEBI:139520"/>
        <dbReference type="ChEBI" id="CHEBI:139521"/>
        <dbReference type="EC" id="1.11.1.7"/>
    </reaction>
</comment>
<keyword evidence="22" id="KW-1185">Reference proteome</keyword>
<dbReference type="GO" id="GO:0046872">
    <property type="term" value="F:metal ion binding"/>
    <property type="evidence" value="ECO:0007669"/>
    <property type="project" value="UniProtKB-UniRule"/>
</dbReference>
<dbReference type="GeneID" id="115733359"/>
<feature type="disulfide bond" evidence="19">
    <location>
        <begin position="65"/>
        <end position="70"/>
    </location>
</feature>
<dbReference type="InterPro" id="IPR019793">
    <property type="entry name" value="Peroxidases_heam-ligand_BS"/>
</dbReference>
<feature type="binding site" evidence="17">
    <location>
        <position position="73"/>
    </location>
    <ligand>
        <name>Ca(2+)</name>
        <dbReference type="ChEBI" id="CHEBI:29108"/>
        <label>1</label>
    </ligand>
</feature>
<dbReference type="SUPFAM" id="SSF48113">
    <property type="entry name" value="Heme-dependent peroxidases"/>
    <property type="match status" value="1"/>
</dbReference>
<evidence type="ECO:0000256" key="14">
    <source>
        <dbReference type="ARBA" id="ARBA00023324"/>
    </source>
</evidence>
<evidence type="ECO:0000256" key="13">
    <source>
        <dbReference type="ARBA" id="ARBA00023157"/>
    </source>
</evidence>
<dbReference type="AlphaFoldDB" id="A0A8B8NCZ6"/>
<reference evidence="23" key="1">
    <citation type="submission" date="2025-08" db="UniProtKB">
        <authorList>
            <consortium name="RefSeq"/>
        </authorList>
    </citation>
    <scope>IDENTIFICATION</scope>
    <source>
        <tissue evidence="23">Leaf</tissue>
    </source>
</reference>
<keyword evidence="10 17" id="KW-0106">Calcium</keyword>
<comment type="subcellular location">
    <subcellularLocation>
        <location evidence="20">Secreted</location>
    </subcellularLocation>
</comment>
<evidence type="ECO:0000256" key="18">
    <source>
        <dbReference type="PIRSR" id="PIRSR600823-4"/>
    </source>
</evidence>
<feature type="binding site" evidence="17">
    <location>
        <position position="242"/>
    </location>
    <ligand>
        <name>Ca(2+)</name>
        <dbReference type="ChEBI" id="CHEBI:29108"/>
        <label>2</label>
    </ligand>
</feature>
<feature type="disulfide bond" evidence="19">
    <location>
        <begin position="32"/>
        <end position="111"/>
    </location>
</feature>
<keyword evidence="14 20" id="KW-0376">Hydrogen peroxide</keyword>
<feature type="binding site" evidence="17">
    <location>
        <position position="85"/>
    </location>
    <ligand>
        <name>Ca(2+)</name>
        <dbReference type="ChEBI" id="CHEBI:29108"/>
        <label>1</label>
    </ligand>
</feature>
<evidence type="ECO:0000256" key="11">
    <source>
        <dbReference type="ARBA" id="ARBA00023002"/>
    </source>
</evidence>
<comment type="similarity">
    <text evidence="20">Belongs to the peroxidase family. Classical plant (class III) peroxidase subfamily.</text>
</comment>
<proteinExistence type="inferred from homology"/>
<dbReference type="InterPro" id="IPR002016">
    <property type="entry name" value="Haem_peroxidase"/>
</dbReference>
<feature type="binding site" evidence="17">
    <location>
        <position position="67"/>
    </location>
    <ligand>
        <name>Ca(2+)</name>
        <dbReference type="ChEBI" id="CHEBI:29108"/>
        <label>1</label>
    </ligand>
</feature>
<feature type="domain" description="Plant heme peroxidase family profile" evidence="21">
    <location>
        <begin position="22"/>
        <end position="319"/>
    </location>
</feature>
<dbReference type="Gene3D" id="1.10.420.10">
    <property type="entry name" value="Peroxidase, domain 2"/>
    <property type="match status" value="1"/>
</dbReference>
<dbReference type="GO" id="GO:0006979">
    <property type="term" value="P:response to oxidative stress"/>
    <property type="evidence" value="ECO:0007669"/>
    <property type="project" value="UniProtKB-UniRule"/>
</dbReference>
<dbReference type="FunFam" id="1.10.520.10:FF:000001">
    <property type="entry name" value="Peroxidase"/>
    <property type="match status" value="1"/>
</dbReference>
<evidence type="ECO:0000256" key="2">
    <source>
        <dbReference type="ARBA" id="ARBA00002322"/>
    </source>
</evidence>
<evidence type="ECO:0000259" key="21">
    <source>
        <dbReference type="PROSITE" id="PS50873"/>
    </source>
</evidence>
<protein>
    <recommendedName>
        <fullName evidence="4 20">Peroxidase</fullName>
        <ecNumber evidence="4 20">1.11.1.7</ecNumber>
    </recommendedName>
</protein>
<dbReference type="GO" id="GO:0140825">
    <property type="term" value="F:lactoperoxidase activity"/>
    <property type="evidence" value="ECO:0007669"/>
    <property type="project" value="UniProtKB-EC"/>
</dbReference>
<evidence type="ECO:0000256" key="8">
    <source>
        <dbReference type="ARBA" id="ARBA00022723"/>
    </source>
</evidence>
<dbReference type="EC" id="1.11.1.7" evidence="4 20"/>
<evidence type="ECO:0000256" key="19">
    <source>
        <dbReference type="PIRSR" id="PIRSR600823-5"/>
    </source>
</evidence>
<keyword evidence="6 20" id="KW-0575">Peroxidase</keyword>